<keyword evidence="2" id="KW-1185">Reference proteome</keyword>
<protein>
    <submittedName>
        <fullName evidence="1">Uncharacterized protein</fullName>
    </submittedName>
</protein>
<evidence type="ECO:0000313" key="2">
    <source>
        <dbReference type="Proteomes" id="UP000256253"/>
    </source>
</evidence>
<accession>A0A3D9UIU3</accession>
<name>A0A3D9UIU3_9MICO</name>
<sequence length="45" mass="4862">MCAMIGPSPPTTGRTADMTRVRVDLNIDIAECGTIHVTFTRRAQG</sequence>
<comment type="caution">
    <text evidence="1">The sequence shown here is derived from an EMBL/GenBank/DDBJ whole genome shotgun (WGS) entry which is preliminary data.</text>
</comment>
<dbReference type="Proteomes" id="UP000256253">
    <property type="component" value="Unassembled WGS sequence"/>
</dbReference>
<dbReference type="AlphaFoldDB" id="A0A3D9UIU3"/>
<gene>
    <name evidence="1" type="ORF">DFJ65_0289</name>
</gene>
<evidence type="ECO:0000313" key="1">
    <source>
        <dbReference type="EMBL" id="REF29352.1"/>
    </source>
</evidence>
<dbReference type="EMBL" id="QTUA01000001">
    <property type="protein sequence ID" value="REF29352.1"/>
    <property type="molecule type" value="Genomic_DNA"/>
</dbReference>
<reference evidence="1 2" key="1">
    <citation type="submission" date="2018-08" db="EMBL/GenBank/DDBJ databases">
        <title>Sequencing the genomes of 1000 actinobacteria strains.</title>
        <authorList>
            <person name="Klenk H.-P."/>
        </authorList>
    </citation>
    <scope>NUCLEOTIDE SEQUENCE [LARGE SCALE GENOMIC DNA]</scope>
    <source>
        <strain evidence="1 2">DSM 22967</strain>
    </source>
</reference>
<proteinExistence type="predicted"/>
<organism evidence="1 2">
    <name type="scientific">Calidifontibacter indicus</name>
    <dbReference type="NCBI Taxonomy" id="419650"/>
    <lineage>
        <taxon>Bacteria</taxon>
        <taxon>Bacillati</taxon>
        <taxon>Actinomycetota</taxon>
        <taxon>Actinomycetes</taxon>
        <taxon>Micrococcales</taxon>
        <taxon>Dermacoccaceae</taxon>
        <taxon>Calidifontibacter</taxon>
    </lineage>
</organism>